<dbReference type="AlphaFoldDB" id="A0A5J4Z6E1"/>
<evidence type="ECO:0000259" key="8">
    <source>
        <dbReference type="Pfam" id="PF04158"/>
    </source>
</evidence>
<evidence type="ECO:0000313" key="10">
    <source>
        <dbReference type="Proteomes" id="UP000324585"/>
    </source>
</evidence>
<feature type="domain" description="Sof1-like protein" evidence="8">
    <location>
        <begin position="420"/>
        <end position="503"/>
    </location>
</feature>
<keyword evidence="10" id="KW-1185">Reference proteome</keyword>
<dbReference type="Gene3D" id="2.130.10.10">
    <property type="entry name" value="YVTN repeat-like/Quinoprotein amine dehydrogenase"/>
    <property type="match status" value="2"/>
</dbReference>
<reference evidence="10" key="1">
    <citation type="journal article" date="2019" name="Nat. Commun.">
        <title>Expansion of phycobilisome linker gene families in mesophilic red algae.</title>
        <authorList>
            <person name="Lee J."/>
            <person name="Kim D."/>
            <person name="Bhattacharya D."/>
            <person name="Yoon H.S."/>
        </authorList>
    </citation>
    <scope>NUCLEOTIDE SEQUENCE [LARGE SCALE GENOMIC DNA]</scope>
    <source>
        <strain evidence="10">CCMP 1328</strain>
    </source>
</reference>
<dbReference type="Pfam" id="PF04158">
    <property type="entry name" value="Sof1"/>
    <property type="match status" value="1"/>
</dbReference>
<dbReference type="GO" id="GO:0032040">
    <property type="term" value="C:small-subunit processome"/>
    <property type="evidence" value="ECO:0007669"/>
    <property type="project" value="TreeGrafter"/>
</dbReference>
<dbReference type="SUPFAM" id="SSF50978">
    <property type="entry name" value="WD40 repeat-like"/>
    <property type="match status" value="1"/>
</dbReference>
<dbReference type="InterPro" id="IPR015943">
    <property type="entry name" value="WD40/YVTN_repeat-like_dom_sf"/>
</dbReference>
<dbReference type="InterPro" id="IPR020472">
    <property type="entry name" value="WD40_PAC1"/>
</dbReference>
<dbReference type="PRINTS" id="PR00320">
    <property type="entry name" value="GPROTEINBRPT"/>
</dbReference>
<evidence type="ECO:0000256" key="6">
    <source>
        <dbReference type="ARBA" id="ARBA00023274"/>
    </source>
</evidence>
<dbReference type="Proteomes" id="UP000324585">
    <property type="component" value="Unassembled WGS sequence"/>
</dbReference>
<dbReference type="SMART" id="SM00320">
    <property type="entry name" value="WD40"/>
    <property type="match status" value="7"/>
</dbReference>
<evidence type="ECO:0000256" key="3">
    <source>
        <dbReference type="ARBA" id="ARBA00022574"/>
    </source>
</evidence>
<gene>
    <name evidence="9" type="ORF">FVE85_6480</name>
</gene>
<evidence type="ECO:0000256" key="1">
    <source>
        <dbReference type="ARBA" id="ARBA00004604"/>
    </source>
</evidence>
<protein>
    <submittedName>
        <fullName evidence="9">DDB1-and CUL4-associated factor 13</fullName>
    </submittedName>
</protein>
<evidence type="ECO:0000256" key="7">
    <source>
        <dbReference type="PROSITE-ProRule" id="PRU00221"/>
    </source>
</evidence>
<sequence length="511" mass="58033">MKVKVLSRSEIEWTGELDGRGSSSAAPRRQQYNYDPKLHPMERAVEQKRALNAAKLERVFAKPFLAALSVHVDSPYAVKRSRVSTAHALSCAADGAVAVWNLVTKEPRWIHHSAHEAFARDVVFTAIPSMFLSCADDRTVKLWDVDLTERRDEQNMLDDYDYRSRIPGAAVRKNGDMAGSSAGESFLSPRLHTPLGQAEGGLKHRNRMVPSHVFMASMPLSSVDAHWRDPSLFVTSSDAVELWDVGRSKPIQRLSWGADAVHKVRYNPVEQNLLASLGADRSIVIYDVRLKTPVRKLVLSMRSNAVAWNPIEAFNFSVANEDHNVYTYDMRKLSRAKGIHTDHVRAVMDLDYSPTGTEIVTGSYDQTVRLFDLRDEQFGRRSREAYYTRRMQRVFGVNFSADAQMVMSASDDGDIRLWKAHASIPTKAQLPRERDAIDYAEKLKKRFQHVPSVRRILKNKFLPRPIHRMQNMKKVMKDSARRKNLNLAAHSKPGAIPHVPDKMTNIVRELE</sequence>
<evidence type="ECO:0000256" key="4">
    <source>
        <dbReference type="ARBA" id="ARBA00022737"/>
    </source>
</evidence>
<evidence type="ECO:0000313" key="9">
    <source>
        <dbReference type="EMBL" id="KAA8498895.1"/>
    </source>
</evidence>
<dbReference type="OMA" id="EDHNAYI"/>
<comment type="similarity">
    <text evidence="2">Belongs to the WD repeat DCAF13/WDSOF1 family.</text>
</comment>
<dbReference type="PANTHER" id="PTHR22851">
    <property type="entry name" value="U3 SMALL NUCLEOLAR RNA U3 SNORNA ASSOCIATED PROTEIN"/>
    <property type="match status" value="1"/>
</dbReference>
<proteinExistence type="inferred from homology"/>
<dbReference type="PROSITE" id="PS50294">
    <property type="entry name" value="WD_REPEATS_REGION"/>
    <property type="match status" value="3"/>
</dbReference>
<feature type="repeat" description="WD" evidence="7">
    <location>
        <begin position="340"/>
        <end position="381"/>
    </location>
</feature>
<name>A0A5J4Z6E1_PORPP</name>
<organism evidence="9 10">
    <name type="scientific">Porphyridium purpureum</name>
    <name type="common">Red alga</name>
    <name type="synonym">Porphyridium cruentum</name>
    <dbReference type="NCBI Taxonomy" id="35688"/>
    <lineage>
        <taxon>Eukaryota</taxon>
        <taxon>Rhodophyta</taxon>
        <taxon>Bangiophyceae</taxon>
        <taxon>Porphyridiales</taxon>
        <taxon>Porphyridiaceae</taxon>
        <taxon>Porphyridium</taxon>
    </lineage>
</organism>
<keyword evidence="5" id="KW-0539">Nucleus</keyword>
<dbReference type="PANTHER" id="PTHR22851:SF0">
    <property type="entry name" value="DDB1- AND CUL4-ASSOCIATED FACTOR 13"/>
    <property type="match status" value="1"/>
</dbReference>
<dbReference type="InterPro" id="IPR036322">
    <property type="entry name" value="WD40_repeat_dom_sf"/>
</dbReference>
<comment type="caution">
    <text evidence="9">The sequence shown here is derived from an EMBL/GenBank/DDBJ whole genome shotgun (WGS) entry which is preliminary data.</text>
</comment>
<feature type="repeat" description="WD" evidence="7">
    <location>
        <begin position="387"/>
        <end position="419"/>
    </location>
</feature>
<keyword evidence="3 7" id="KW-0853">WD repeat</keyword>
<dbReference type="InterPro" id="IPR007287">
    <property type="entry name" value="Sof1"/>
</dbReference>
<dbReference type="InterPro" id="IPR001680">
    <property type="entry name" value="WD40_rpt"/>
</dbReference>
<dbReference type="Pfam" id="PF00400">
    <property type="entry name" value="WD40"/>
    <property type="match status" value="3"/>
</dbReference>
<dbReference type="OrthoDB" id="10249065at2759"/>
<accession>A0A5J4Z6E1</accession>
<evidence type="ECO:0000256" key="5">
    <source>
        <dbReference type="ARBA" id="ARBA00023242"/>
    </source>
</evidence>
<dbReference type="EMBL" id="VRMN01000001">
    <property type="protein sequence ID" value="KAA8498895.1"/>
    <property type="molecule type" value="Genomic_DNA"/>
</dbReference>
<keyword evidence="4" id="KW-0677">Repeat</keyword>
<feature type="repeat" description="WD" evidence="7">
    <location>
        <begin position="112"/>
        <end position="153"/>
    </location>
</feature>
<comment type="subcellular location">
    <subcellularLocation>
        <location evidence="1">Nucleus</location>
        <location evidence="1">Nucleolus</location>
    </subcellularLocation>
</comment>
<evidence type="ECO:0000256" key="2">
    <source>
        <dbReference type="ARBA" id="ARBA00005649"/>
    </source>
</evidence>
<keyword evidence="6" id="KW-0687">Ribonucleoprotein</keyword>
<dbReference type="InterPro" id="IPR051733">
    <property type="entry name" value="WD_repeat_DCAF13/WDSOF1"/>
</dbReference>
<dbReference type="PROSITE" id="PS50082">
    <property type="entry name" value="WD_REPEATS_2"/>
    <property type="match status" value="3"/>
</dbReference>
<dbReference type="GO" id="GO:0000462">
    <property type="term" value="P:maturation of SSU-rRNA from tricistronic rRNA transcript (SSU-rRNA, 5.8S rRNA, LSU-rRNA)"/>
    <property type="evidence" value="ECO:0007669"/>
    <property type="project" value="TreeGrafter"/>
</dbReference>